<sequence>METVIVAAVVIVAVLAHVALYRWVRFKIHEGVIIQFLRDAAENGAAGSSATDIAAHTELPLKRVQAVCARSNAVCADASTPDNWRTN</sequence>
<keyword evidence="3" id="KW-1185">Reference proteome</keyword>
<accession>A0A5B0WNA9</accession>
<name>A0A5B0WNA9_9GAMM</name>
<protein>
    <submittedName>
        <fullName evidence="2">Uncharacterized protein</fullName>
    </submittedName>
</protein>
<dbReference type="EMBL" id="VTUX01000010">
    <property type="protein sequence ID" value="KAA1188540.1"/>
    <property type="molecule type" value="Genomic_DNA"/>
</dbReference>
<dbReference type="Proteomes" id="UP000323708">
    <property type="component" value="Unassembled WGS sequence"/>
</dbReference>
<reference evidence="2 3" key="1">
    <citation type="submission" date="2019-09" db="EMBL/GenBank/DDBJ databases">
        <authorList>
            <person name="Chen X.-Y."/>
        </authorList>
    </citation>
    <scope>NUCLEOTIDE SEQUENCE [LARGE SCALE GENOMIC DNA]</scope>
    <source>
        <strain evidence="2 3">NY5</strain>
    </source>
</reference>
<keyword evidence="1" id="KW-1133">Transmembrane helix</keyword>
<dbReference type="AlphaFoldDB" id="A0A5B0WNA9"/>
<comment type="caution">
    <text evidence="2">The sequence shown here is derived from an EMBL/GenBank/DDBJ whole genome shotgun (WGS) entry which is preliminary data.</text>
</comment>
<organism evidence="2 3">
    <name type="scientific">Pseudohalioglobus sediminis</name>
    <dbReference type="NCBI Taxonomy" id="2606449"/>
    <lineage>
        <taxon>Bacteria</taxon>
        <taxon>Pseudomonadati</taxon>
        <taxon>Pseudomonadota</taxon>
        <taxon>Gammaproteobacteria</taxon>
        <taxon>Cellvibrionales</taxon>
        <taxon>Halieaceae</taxon>
        <taxon>Pseudohalioglobus</taxon>
    </lineage>
</organism>
<keyword evidence="1" id="KW-0472">Membrane</keyword>
<dbReference type="RefSeq" id="WP_149613001.1">
    <property type="nucleotide sequence ID" value="NZ_VTUX01000010.1"/>
</dbReference>
<proteinExistence type="predicted"/>
<evidence type="ECO:0000313" key="2">
    <source>
        <dbReference type="EMBL" id="KAA1188540.1"/>
    </source>
</evidence>
<keyword evidence="1" id="KW-0812">Transmembrane</keyword>
<evidence type="ECO:0000313" key="3">
    <source>
        <dbReference type="Proteomes" id="UP000323708"/>
    </source>
</evidence>
<gene>
    <name evidence="2" type="ORF">F0M18_18815</name>
</gene>
<feature type="transmembrane region" description="Helical" evidence="1">
    <location>
        <begin position="6"/>
        <end position="24"/>
    </location>
</feature>
<evidence type="ECO:0000256" key="1">
    <source>
        <dbReference type="SAM" id="Phobius"/>
    </source>
</evidence>